<protein>
    <submittedName>
        <fullName evidence="3">Uncharacterized protein</fullName>
    </submittedName>
</protein>
<organism evidence="3 4">
    <name type="scientific">Pseudomonas citronellolis</name>
    <dbReference type="NCBI Taxonomy" id="53408"/>
    <lineage>
        <taxon>Bacteria</taxon>
        <taxon>Pseudomonadati</taxon>
        <taxon>Pseudomonadota</taxon>
        <taxon>Gammaproteobacteria</taxon>
        <taxon>Pseudomonadales</taxon>
        <taxon>Pseudomonadaceae</taxon>
        <taxon>Pseudomonas</taxon>
    </lineage>
</organism>
<feature type="region of interest" description="Disordered" evidence="1">
    <location>
        <begin position="1"/>
        <end position="26"/>
    </location>
</feature>
<evidence type="ECO:0000256" key="2">
    <source>
        <dbReference type="SAM" id="Phobius"/>
    </source>
</evidence>
<feature type="transmembrane region" description="Helical" evidence="2">
    <location>
        <begin position="34"/>
        <end position="55"/>
    </location>
</feature>
<keyword evidence="2" id="KW-0812">Transmembrane</keyword>
<accession>A0A1A9KH36</accession>
<keyword evidence="2" id="KW-0472">Membrane</keyword>
<gene>
    <name evidence="3" type="ORF">A9C11_21910</name>
</gene>
<evidence type="ECO:0000313" key="4">
    <source>
        <dbReference type="Proteomes" id="UP000077748"/>
    </source>
</evidence>
<dbReference type="EMBL" id="CP015878">
    <property type="protein sequence ID" value="ANI16460.1"/>
    <property type="molecule type" value="Genomic_DNA"/>
</dbReference>
<reference evidence="3 4" key="1">
    <citation type="submission" date="2016-05" db="EMBL/GenBank/DDBJ databases">
        <title>Genome Sequence of Pseudomonas citronellolis Strain SJTE-3, an Estrogens and Persistent Organic Pollutants degradation strain.</title>
        <authorList>
            <person name="Liang R."/>
        </authorList>
    </citation>
    <scope>NUCLEOTIDE SEQUENCE [LARGE SCALE GENOMIC DNA]</scope>
    <source>
        <strain evidence="3 4">SJTE-3</strain>
    </source>
</reference>
<sequence>MAEKDRDWYWQNLKNPGQPGEPPPRRRQWHLRRAFKHLLQLALLVALAIGAGALWQNPASHQWGEARWHALLGRLGLERSADKVTAQPMKYTDSSRSLAECIKPGNLIDDEVRACVKGQRVKTW</sequence>
<dbReference type="AlphaFoldDB" id="A0A1A9KH36"/>
<dbReference type="Proteomes" id="UP000077748">
    <property type="component" value="Chromosome"/>
</dbReference>
<evidence type="ECO:0000256" key="1">
    <source>
        <dbReference type="SAM" id="MobiDB-lite"/>
    </source>
</evidence>
<proteinExistence type="predicted"/>
<dbReference type="RefSeq" id="WP_064583848.1">
    <property type="nucleotide sequence ID" value="NZ_CP015878.1"/>
</dbReference>
<keyword evidence="2" id="KW-1133">Transmembrane helix</keyword>
<evidence type="ECO:0000313" key="3">
    <source>
        <dbReference type="EMBL" id="ANI16460.1"/>
    </source>
</evidence>
<name>A0A1A9KH36_9PSED</name>